<dbReference type="EMBL" id="BKCJ010305195">
    <property type="protein sequence ID" value="GEZ64899.1"/>
    <property type="molecule type" value="Genomic_DNA"/>
</dbReference>
<feature type="compositionally biased region" description="Acidic residues" evidence="1">
    <location>
        <begin position="64"/>
        <end position="79"/>
    </location>
</feature>
<sequence>MSGALHQHLVDLILVDRLMYYHILRPGLSLVYGMYLLIVDAGLLELAKGWSYENFKEVERDMENETYVESEQSEIEENDASSSKADDLDDLDYDLKDDEGFDEDEHILQDVHVNDGIDLKMRDKLKELRRIGKAKNHGSDKYYFYLGQ</sequence>
<reference evidence="2" key="1">
    <citation type="journal article" date="2019" name="Sci. Rep.">
        <title>Draft genome of Tanacetum cinerariifolium, the natural source of mosquito coil.</title>
        <authorList>
            <person name="Yamashiro T."/>
            <person name="Shiraishi A."/>
            <person name="Satake H."/>
            <person name="Nakayama K."/>
        </authorList>
    </citation>
    <scope>NUCLEOTIDE SEQUENCE</scope>
</reference>
<feature type="region of interest" description="Disordered" evidence="1">
    <location>
        <begin position="63"/>
        <end position="91"/>
    </location>
</feature>
<accession>A0A699II52</accession>
<gene>
    <name evidence="2" type="ORF">Tci_536872</name>
</gene>
<proteinExistence type="predicted"/>
<evidence type="ECO:0000313" key="2">
    <source>
        <dbReference type="EMBL" id="GEZ64899.1"/>
    </source>
</evidence>
<evidence type="ECO:0000256" key="1">
    <source>
        <dbReference type="SAM" id="MobiDB-lite"/>
    </source>
</evidence>
<dbReference type="AlphaFoldDB" id="A0A699II52"/>
<organism evidence="2">
    <name type="scientific">Tanacetum cinerariifolium</name>
    <name type="common">Dalmatian daisy</name>
    <name type="synonym">Chrysanthemum cinerariifolium</name>
    <dbReference type="NCBI Taxonomy" id="118510"/>
    <lineage>
        <taxon>Eukaryota</taxon>
        <taxon>Viridiplantae</taxon>
        <taxon>Streptophyta</taxon>
        <taxon>Embryophyta</taxon>
        <taxon>Tracheophyta</taxon>
        <taxon>Spermatophyta</taxon>
        <taxon>Magnoliopsida</taxon>
        <taxon>eudicotyledons</taxon>
        <taxon>Gunneridae</taxon>
        <taxon>Pentapetalae</taxon>
        <taxon>asterids</taxon>
        <taxon>campanulids</taxon>
        <taxon>Asterales</taxon>
        <taxon>Asteraceae</taxon>
        <taxon>Asteroideae</taxon>
        <taxon>Anthemideae</taxon>
        <taxon>Anthemidinae</taxon>
        <taxon>Tanacetum</taxon>
    </lineage>
</organism>
<protein>
    <submittedName>
        <fullName evidence="2">Uncharacterized protein</fullName>
    </submittedName>
</protein>
<comment type="caution">
    <text evidence="2">The sequence shown here is derived from an EMBL/GenBank/DDBJ whole genome shotgun (WGS) entry which is preliminary data.</text>
</comment>
<name>A0A699II52_TANCI</name>